<dbReference type="InterPro" id="IPR025263">
    <property type="entry name" value="YhdP_central"/>
</dbReference>
<feature type="domain" description="YhdP central" evidence="2">
    <location>
        <begin position="15"/>
        <end position="1264"/>
    </location>
</feature>
<comment type="caution">
    <text evidence="3">The sequence shown here is derived from an EMBL/GenBank/DDBJ whole genome shotgun (WGS) entry which is preliminary data.</text>
</comment>
<dbReference type="Pfam" id="PF13116">
    <property type="entry name" value="YhdP"/>
    <property type="match status" value="1"/>
</dbReference>
<protein>
    <recommendedName>
        <fullName evidence="2">YhdP central domain-containing protein</fullName>
    </recommendedName>
</protein>
<name>A0A1J5RY61_9ZZZZ</name>
<gene>
    <name evidence="3" type="ORF">GALL_168620</name>
</gene>
<dbReference type="PANTHER" id="PTHR38690:SF1">
    <property type="entry name" value="PROTEASE"/>
    <property type="match status" value="1"/>
</dbReference>
<proteinExistence type="predicted"/>
<evidence type="ECO:0000313" key="3">
    <source>
        <dbReference type="EMBL" id="OIR01065.1"/>
    </source>
</evidence>
<sequence>MLKVSFLLAWRSMGKLTRFAFELVLLLAIAGALLLLALRYRVLPDIERYHEQITVAASAAIGQPLTIGKIEADWDGLRPRLLLSDVKILDKQGNVALNLPHLEDTVAWTSLPSLELRLYSLVIDSPDLSVRRDVQGQWYVAGIPLTSQSPDTGSSSDWLLHQTRVVIRNGRITWQDELRAAPTLVLEQVDLSIDNRYGRHRFAVRASAPEKLASRLDVRGNFSGDSFADMNEWRGQLFTQLDYADVLAWKPWVKLPGAFKHGKGALRLWMGFEQGQLSSVDADVALAGVQARLSEELPQLDLRELRGRIGWHQLDRGFEVTTQRLSLQMRDGFKLKPTDFYLRLTDRHETKFASGEIRANALDLGDISVLASYLPLGESLKKQIAEASPQGRIADLRALWQNNAGESLRYEIKARFSGLSMHRFGDLPGFSGLSGKVDGVETAGTLALDSRKFTLDAPQLFAEPVEFDTLVARLGWERNSRGVEVKLSNVELANADLAGTIYGSYQAEREGPGSVDATADLSRVAVQRTGHYTPIPAVNRETRDWLQAALQGGLADKLNVRLRGDLRDFPFVGNDRGIFRLEARAKGVVMEFANGWPRLEDAQTHLLIQGNKLNVDAVSATTAGVHLQNVKVSIPDLLDSKPLLQVRGEVTDTTQHCLDYINQSPVNGYLDGFTEAVKADGDGKLGLQLDIPLGGNEPVKVRGDYHFVNNEVDFGKNVPLLRKVNGILLFTESSVSAGDIGAQILGGEAHLAVLSEKGVLLTKAHGKLDLDNLSKSAPYPVLARLHGSTVWSAEIRAQNKSVEVAVDSDLQGIASNLPAPLAKQASERVPLHFEHKNISPRRDAMGFRYGSLIDARFLRQLGPDGAWNIRSGRIAFGGTDALGGKEGIWIVGKLPQVSLEGWSGLGMTSGGEGSLPNVAGVDVTVDKLTGYGSTVNSLAIKGSGRNGLLSLRVASRELNGDVIWQPQGNGKLLGRFKNAMLGEGHSEPVKTVPPLSEIKTRVDNSSFPEVDVAVEKLSYKGRQLGKLEVTLSESDGNVLLDNLLLINPDGVMSMSGKWQAQPEQTQINVRVDISDAGKILSRSGYPDSLKDGSGSLASDLNWSGAPDSFSYSKLNGSVHLNVGKGRFLKVDPGAAKLLGVLSLQSIPKRITLDFTDVFSSGFEFDSITGNAQIVNGLLLTNDMKLTGSAAKVSMSGQVDLTRETQELKVRIMPSIGDNVSLLSFAAGPVVGVGVLLANKILRDPLDKLVSFEYNVSGSWADPKVEKVGQSKPAASGVPAPGGTGSGD</sequence>
<organism evidence="3">
    <name type="scientific">mine drainage metagenome</name>
    <dbReference type="NCBI Taxonomy" id="410659"/>
    <lineage>
        <taxon>unclassified sequences</taxon>
        <taxon>metagenomes</taxon>
        <taxon>ecological metagenomes</taxon>
    </lineage>
</organism>
<dbReference type="EMBL" id="MLJW01000088">
    <property type="protein sequence ID" value="OIR01065.1"/>
    <property type="molecule type" value="Genomic_DNA"/>
</dbReference>
<feature type="region of interest" description="Disordered" evidence="1">
    <location>
        <begin position="1264"/>
        <end position="1287"/>
    </location>
</feature>
<dbReference type="NCBIfam" id="TIGR02099">
    <property type="entry name" value="YhdP family protein"/>
    <property type="match status" value="1"/>
</dbReference>
<accession>A0A1J5RY61</accession>
<dbReference type="InterPro" id="IPR011836">
    <property type="entry name" value="YhdP"/>
</dbReference>
<reference evidence="3" key="1">
    <citation type="submission" date="2016-10" db="EMBL/GenBank/DDBJ databases">
        <title>Sequence of Gallionella enrichment culture.</title>
        <authorList>
            <person name="Poehlein A."/>
            <person name="Muehling M."/>
            <person name="Daniel R."/>
        </authorList>
    </citation>
    <scope>NUCLEOTIDE SEQUENCE</scope>
</reference>
<dbReference type="PANTHER" id="PTHR38690">
    <property type="entry name" value="PROTEASE-RELATED"/>
    <property type="match status" value="1"/>
</dbReference>
<evidence type="ECO:0000259" key="2">
    <source>
        <dbReference type="Pfam" id="PF13116"/>
    </source>
</evidence>
<evidence type="ECO:0000256" key="1">
    <source>
        <dbReference type="SAM" id="MobiDB-lite"/>
    </source>
</evidence>